<organism evidence="3 4">
    <name type="scientific">Plantactinospora veratri</name>
    <dbReference type="NCBI Taxonomy" id="1436122"/>
    <lineage>
        <taxon>Bacteria</taxon>
        <taxon>Bacillati</taxon>
        <taxon>Actinomycetota</taxon>
        <taxon>Actinomycetes</taxon>
        <taxon>Micromonosporales</taxon>
        <taxon>Micromonosporaceae</taxon>
        <taxon>Plantactinospora</taxon>
    </lineage>
</organism>
<dbReference type="InterPro" id="IPR047296">
    <property type="entry name" value="GIY-YIG_UvrC_Cho"/>
</dbReference>
<dbReference type="RefSeq" id="WP_331211875.1">
    <property type="nucleotide sequence ID" value="NZ_JAZGQL010000040.1"/>
</dbReference>
<name>A0ABU7SPV3_9ACTN</name>
<feature type="region of interest" description="Disordered" evidence="1">
    <location>
        <begin position="1"/>
        <end position="33"/>
    </location>
</feature>
<evidence type="ECO:0000256" key="1">
    <source>
        <dbReference type="SAM" id="MobiDB-lite"/>
    </source>
</evidence>
<protein>
    <submittedName>
        <fullName evidence="3">GIY-YIG nuclease family protein</fullName>
    </submittedName>
</protein>
<evidence type="ECO:0000313" key="4">
    <source>
        <dbReference type="Proteomes" id="UP001339911"/>
    </source>
</evidence>
<dbReference type="Gene3D" id="3.40.1440.10">
    <property type="entry name" value="GIY-YIG endonuclease"/>
    <property type="match status" value="1"/>
</dbReference>
<dbReference type="SMART" id="SM00465">
    <property type="entry name" value="GIYc"/>
    <property type="match status" value="1"/>
</dbReference>
<evidence type="ECO:0000313" key="3">
    <source>
        <dbReference type="EMBL" id="MEE6311994.1"/>
    </source>
</evidence>
<reference evidence="3 4" key="1">
    <citation type="submission" date="2024-01" db="EMBL/GenBank/DDBJ databases">
        <title>Genome insights into Plantactinospora veratri sp. nov.</title>
        <authorList>
            <person name="Wang L."/>
        </authorList>
    </citation>
    <scope>NUCLEOTIDE SEQUENCE [LARGE SCALE GENOMIC DNA]</scope>
    <source>
        <strain evidence="3 4">NEAU-FHS4</strain>
    </source>
</reference>
<proteinExistence type="predicted"/>
<dbReference type="PROSITE" id="PS50164">
    <property type="entry name" value="GIY_YIG"/>
    <property type="match status" value="1"/>
</dbReference>
<feature type="domain" description="GIY-YIG" evidence="2">
    <location>
        <begin position="33"/>
        <end position="111"/>
    </location>
</feature>
<dbReference type="EMBL" id="JAZGQL010000040">
    <property type="protein sequence ID" value="MEE6311994.1"/>
    <property type="molecule type" value="Genomic_DNA"/>
</dbReference>
<dbReference type="SUPFAM" id="SSF82771">
    <property type="entry name" value="GIY-YIG endonuclease"/>
    <property type="match status" value="1"/>
</dbReference>
<dbReference type="InterPro" id="IPR050066">
    <property type="entry name" value="UvrABC_protein_C"/>
</dbReference>
<dbReference type="Pfam" id="PF01541">
    <property type="entry name" value="GIY-YIG"/>
    <property type="match status" value="1"/>
</dbReference>
<gene>
    <name evidence="3" type="ORF">V1634_34815</name>
</gene>
<dbReference type="CDD" id="cd10434">
    <property type="entry name" value="GIY-YIG_UvrC_Cho"/>
    <property type="match status" value="1"/>
</dbReference>
<evidence type="ECO:0000259" key="2">
    <source>
        <dbReference type="PROSITE" id="PS50164"/>
    </source>
</evidence>
<dbReference type="PANTHER" id="PTHR30562">
    <property type="entry name" value="UVRC/OXIDOREDUCTASE"/>
    <property type="match status" value="1"/>
</dbReference>
<keyword evidence="4" id="KW-1185">Reference proteome</keyword>
<sequence length="323" mass="35722">MSAPARAARPEEVEPTKPPASAPPRAAIPRLPDTPGVYRFRDGRNRVLYIGRAVNLRRRVASYWSDLRDRPHLSTMVGRIARIEAVSCASEHEAAWLERNLLEAHLPTANRTRGGQEVPVHLRLDPGPETPGLKVVHHLGPASQLRHFGPYLGGTRVRLAASALHRVLPLAYAGTGITGLDLDLAGKLGIDPSHRARLVDSLVAVLSREPGAVREARDRLCQRRDDAAGRLAFELAGRLQAEIEAVDWITCTQRVTLARPDDLDAYGWADDLLVRFQVRAGRLRDWSQRSCTLERARRYLDATPPDWAEFAGSTAELAARLAR</sequence>
<dbReference type="InterPro" id="IPR000305">
    <property type="entry name" value="GIY-YIG_endonuc"/>
</dbReference>
<comment type="caution">
    <text evidence="3">The sequence shown here is derived from an EMBL/GenBank/DDBJ whole genome shotgun (WGS) entry which is preliminary data.</text>
</comment>
<accession>A0ABU7SPV3</accession>
<dbReference type="Proteomes" id="UP001339911">
    <property type="component" value="Unassembled WGS sequence"/>
</dbReference>
<dbReference type="InterPro" id="IPR035901">
    <property type="entry name" value="GIY-YIG_endonuc_sf"/>
</dbReference>
<dbReference type="PANTHER" id="PTHR30562:SF1">
    <property type="entry name" value="UVRABC SYSTEM PROTEIN C"/>
    <property type="match status" value="1"/>
</dbReference>